<sequence length="197" mass="23363">MTTNQGLLGEKEHHRTMIDHQVLNQAITSLPRHSFTAWMFMHQKLPVLSRVGRYTNLQSMEHKFCHQNDETQEHLFFECQYAAAIWEDFQKEWGIKLEMTGIEPCLKSLTKLKQSRKMRWVIYALITAVTYNIWKARNHLVFKNQTPPPIADLTRSKGTYYPKNSLLTPIQTQLQYMYRVHIQQIDETRVILGLFRV</sequence>
<comment type="caution">
    <text evidence="2">The sequence shown here is derived from an EMBL/GenBank/DDBJ whole genome shotgun (WGS) entry which is preliminary data.</text>
</comment>
<organism evidence="2 3">
    <name type="scientific">Carnegiea gigantea</name>
    <dbReference type="NCBI Taxonomy" id="171969"/>
    <lineage>
        <taxon>Eukaryota</taxon>
        <taxon>Viridiplantae</taxon>
        <taxon>Streptophyta</taxon>
        <taxon>Embryophyta</taxon>
        <taxon>Tracheophyta</taxon>
        <taxon>Spermatophyta</taxon>
        <taxon>Magnoliopsida</taxon>
        <taxon>eudicotyledons</taxon>
        <taxon>Gunneridae</taxon>
        <taxon>Pentapetalae</taxon>
        <taxon>Caryophyllales</taxon>
        <taxon>Cactineae</taxon>
        <taxon>Cactaceae</taxon>
        <taxon>Cactoideae</taxon>
        <taxon>Echinocereeae</taxon>
        <taxon>Carnegiea</taxon>
    </lineage>
</organism>
<feature type="domain" description="Reverse transcriptase zinc-binding" evidence="1">
    <location>
        <begin position="30"/>
        <end position="86"/>
    </location>
</feature>
<evidence type="ECO:0000313" key="2">
    <source>
        <dbReference type="EMBL" id="KAJ8441434.1"/>
    </source>
</evidence>
<dbReference type="OrthoDB" id="1938430at2759"/>
<protein>
    <recommendedName>
        <fullName evidence="1">Reverse transcriptase zinc-binding domain-containing protein</fullName>
    </recommendedName>
</protein>
<dbReference type="PANTHER" id="PTHR33116">
    <property type="entry name" value="REVERSE TRANSCRIPTASE ZINC-BINDING DOMAIN-CONTAINING PROTEIN-RELATED-RELATED"/>
    <property type="match status" value="1"/>
</dbReference>
<dbReference type="InterPro" id="IPR026960">
    <property type="entry name" value="RVT-Znf"/>
</dbReference>
<dbReference type="AlphaFoldDB" id="A0A9Q1QGY1"/>
<evidence type="ECO:0000259" key="1">
    <source>
        <dbReference type="Pfam" id="PF13966"/>
    </source>
</evidence>
<keyword evidence="3" id="KW-1185">Reference proteome</keyword>
<gene>
    <name evidence="2" type="ORF">Cgig2_023620</name>
</gene>
<dbReference type="PANTHER" id="PTHR33116:SF78">
    <property type="entry name" value="OS12G0587133 PROTEIN"/>
    <property type="match status" value="1"/>
</dbReference>
<dbReference type="Proteomes" id="UP001153076">
    <property type="component" value="Unassembled WGS sequence"/>
</dbReference>
<accession>A0A9Q1QGY1</accession>
<proteinExistence type="predicted"/>
<evidence type="ECO:0000313" key="3">
    <source>
        <dbReference type="Proteomes" id="UP001153076"/>
    </source>
</evidence>
<reference evidence="2" key="1">
    <citation type="submission" date="2022-04" db="EMBL/GenBank/DDBJ databases">
        <title>Carnegiea gigantea Genome sequencing and assembly v2.</title>
        <authorList>
            <person name="Copetti D."/>
            <person name="Sanderson M.J."/>
            <person name="Burquez A."/>
            <person name="Wojciechowski M.F."/>
        </authorList>
    </citation>
    <scope>NUCLEOTIDE SEQUENCE</scope>
    <source>
        <strain evidence="2">SGP5-SGP5p</strain>
        <tissue evidence="2">Aerial part</tissue>
    </source>
</reference>
<dbReference type="EMBL" id="JAKOGI010000166">
    <property type="protein sequence ID" value="KAJ8441434.1"/>
    <property type="molecule type" value="Genomic_DNA"/>
</dbReference>
<dbReference type="Pfam" id="PF13966">
    <property type="entry name" value="zf-RVT"/>
    <property type="match status" value="1"/>
</dbReference>
<name>A0A9Q1QGY1_9CARY</name>